<evidence type="ECO:0000313" key="3">
    <source>
        <dbReference type="Proteomes" id="UP000322139"/>
    </source>
</evidence>
<dbReference type="Pfam" id="PF17963">
    <property type="entry name" value="Big_9"/>
    <property type="match status" value="1"/>
</dbReference>
<dbReference type="Gene3D" id="2.60.40.10">
    <property type="entry name" value="Immunoglobulins"/>
    <property type="match status" value="1"/>
</dbReference>
<proteinExistence type="predicted"/>
<dbReference type="PANTHER" id="PTHR42834:SF1">
    <property type="entry name" value="ENDONUCLEASE_EXONUCLEASE_PHOSPHATASE FAMILY PROTEIN (AFU_ORTHOLOGUE AFUA_3G09210)"/>
    <property type="match status" value="1"/>
</dbReference>
<accession>A0A5D4RBU4</accession>
<keyword evidence="2" id="KW-0540">Nuclease</keyword>
<dbReference type="GO" id="GO:0016020">
    <property type="term" value="C:membrane"/>
    <property type="evidence" value="ECO:0007669"/>
    <property type="project" value="InterPro"/>
</dbReference>
<dbReference type="InterPro" id="IPR006644">
    <property type="entry name" value="Cadg"/>
</dbReference>
<dbReference type="PANTHER" id="PTHR42834">
    <property type="entry name" value="ENDONUCLEASE/EXONUCLEASE/PHOSPHATASE FAMILY PROTEIN (AFU_ORTHOLOGUE AFUA_3G09210)"/>
    <property type="match status" value="1"/>
</dbReference>
<evidence type="ECO:0000259" key="1">
    <source>
        <dbReference type="SMART" id="SM00736"/>
    </source>
</evidence>
<dbReference type="SUPFAM" id="SSF56219">
    <property type="entry name" value="DNase I-like"/>
    <property type="match status" value="1"/>
</dbReference>
<gene>
    <name evidence="2" type="ORF">FZD51_16415</name>
</gene>
<evidence type="ECO:0000313" key="2">
    <source>
        <dbReference type="EMBL" id="TYS47042.1"/>
    </source>
</evidence>
<dbReference type="InterPro" id="IPR007346">
    <property type="entry name" value="Endonuclease-I"/>
</dbReference>
<reference evidence="2 3" key="1">
    <citation type="submission" date="2019-08" db="EMBL/GenBank/DDBJ databases">
        <title>Bacillus genomes from the desert of Cuatro Cienegas, Coahuila.</title>
        <authorList>
            <person name="Olmedo-Alvarez G."/>
        </authorList>
    </citation>
    <scope>NUCLEOTIDE SEQUENCE [LARGE SCALE GENOMIC DNA]</scope>
    <source>
        <strain evidence="2 3">CH446_14T</strain>
    </source>
</reference>
<dbReference type="SMART" id="SM00736">
    <property type="entry name" value="CADG"/>
    <property type="match status" value="1"/>
</dbReference>
<feature type="domain" description="Dystroglycan-type cadherin-like" evidence="1">
    <location>
        <begin position="1218"/>
        <end position="1302"/>
    </location>
</feature>
<dbReference type="InterPro" id="IPR005135">
    <property type="entry name" value="Endo/exonuclease/phosphatase"/>
</dbReference>
<dbReference type="InterPro" id="IPR013783">
    <property type="entry name" value="Ig-like_fold"/>
</dbReference>
<dbReference type="EMBL" id="VTER01000007">
    <property type="protein sequence ID" value="TYS47042.1"/>
    <property type="molecule type" value="Genomic_DNA"/>
</dbReference>
<dbReference type="Gene3D" id="3.60.10.10">
    <property type="entry name" value="Endonuclease/exonuclease/phosphatase"/>
    <property type="match status" value="1"/>
</dbReference>
<keyword evidence="2" id="KW-0378">Hydrolase</keyword>
<dbReference type="Proteomes" id="UP000322139">
    <property type="component" value="Unassembled WGS sequence"/>
</dbReference>
<name>A0A5D4RBU4_9BACI</name>
<dbReference type="InterPro" id="IPR036691">
    <property type="entry name" value="Endo/exonu/phosph_ase_sf"/>
</dbReference>
<protein>
    <submittedName>
        <fullName evidence="2">Endonuclease</fullName>
    </submittedName>
</protein>
<dbReference type="Pfam" id="PF13290">
    <property type="entry name" value="CHB_HEX_C_1"/>
    <property type="match status" value="2"/>
</dbReference>
<dbReference type="InterPro" id="IPR044925">
    <property type="entry name" value="His-Me_finger_sf"/>
</dbReference>
<dbReference type="GO" id="GO:0004519">
    <property type="term" value="F:endonuclease activity"/>
    <property type="evidence" value="ECO:0007669"/>
    <property type="project" value="UniProtKB-KW"/>
</dbReference>
<sequence length="1532" mass="164724">MGETHLNNKFMKKVSLFLIFVLSLNILLPSSVSLAETKKTETFDNLGLTGSSYVDGSFVGVDGITWTYTGARNQDTYGIDGTGIMFRDPGKAVESSSISGGISSISIDLKKAFTSTADRQVEVFINGQSIGKSEAFSDDAVHTFTVNNLNVAGPFTIKVANAATKQVVVDNISWTSNEAGATKTAGVEASVAPGAVAAGTEVALTSATADSTIYYTTDGSAPTTSSSTYTDPITINENTTIKAFASAADLEDSEIASFEYTILSAKSIAEVRAMQQGTNVMTTGIVTAVLGSATYIQDETAGIVLYGANLGVNPGDRVQASGELTEYSSLLEINVNPSDVKVLSKEEVPAAAEVKAADFDEDIESTLVTLTDVSVGSFSGGNYTATDADGDTFQIRPSDSSLLAVNTTYDSITGVLSAYNNAFQLLPRNAGDIILDSSKVQAVVANPASGLVNEGDTVTLTTGTEGAAIYYTTDGSNPDENSTVYSEPIAISEATTIKAVAVKSGMTNSDTAVFNYAIQKDEIRIHDIQGEGHYSLYQDSNVNNIEGIVTKVVDSRNFYMQDPQPDDNDKTAEGILVYRSNHGLTVGNKVTVSGTVKEYVLDGYAEKAQTDLPVTEISASAIEVTEAEAELPAPVILGVDRQIPTEIIDNDGFAEFDPEEDGIDFWESLEGMLVEVNNPKVVAPQKYGELVVVPGSYETNTDNGGLRITKEDMNPERVTLLIDDESFVAKMGDHFNGSVQGVVSYGFSNFKVLTDKNDLPEFVEADIERETTSLTKEEDKLTIASYNVENFSPNVSPDKIEKLARAVVENMKQPDIIGLTEVQDSSGETNDGTTDSAESFEVLVEKIKELGGSEYSFTDIAPVNNEDGGVPGGNIRVGFLYNAERVSLTEGAPKGTSTQSVGFENGKLTLNPGRIDPTNAAYKSSRKPLAAQFEFKGESVIVVANHFNSKGGDQPLFGKVQPPVLGSEVQRMKIANIVNGFVKDVKAEDPNANIVLLGDFNDFEFSNPLKALKGQELTNMIEQVPAEERYSYSYQGNAQVLDHILVSNNLAAATAVDIVHINSGFMEEHGRASDHDPVLIQTALQPKAEPVYEKVYNLSGFSTKKLTVSAHNSLVNMDASSVIREGIVLKTSVTLKGAGLKTTKVIISPAQSGAIIDLSGAEVQEVVIDNANVKEIRGAENVQKWTVADGVDVSNIKFTNVKGEAIASPFLPVENGAPAARAISNQTVQKNDSLTIELSNYFTDPDGDELTYTSTRGNVFGSTLTFLESEEGTYQVTVKATDGDKEAQLTFQLTVTGEQTEQPVDSYYAAAAGKTGDDLKDALHNIISVQKVLSYSQVWDALKETDEDPFNPNNVVLLYSGISRSKDKNGGYVGDWNREHVWAKSHGDFGTSNGPGTDIHHLRPTDVQVNSRRGNLDFANGGSAFENCGGCKVSSNSFEPPDRVKGDVARMLFYMAVRYEDGDKVDLELNDLLNNGSNPYHGKLSVLLEWNEQDPVDAFERNRNNVIYSIQENRNPFIDHPEWADQIFRSAN</sequence>
<dbReference type="InterPro" id="IPR059177">
    <property type="entry name" value="GH29D-like_dom"/>
</dbReference>
<comment type="caution">
    <text evidence="2">The sequence shown here is derived from an EMBL/GenBank/DDBJ whole genome shotgun (WGS) entry which is preliminary data.</text>
</comment>
<dbReference type="Pfam" id="PF19580">
    <property type="entry name" value="Exo_endo_phos_3"/>
    <property type="match status" value="1"/>
</dbReference>
<dbReference type="CDD" id="cd04486">
    <property type="entry name" value="YhcR_OBF_like"/>
    <property type="match status" value="2"/>
</dbReference>
<dbReference type="SUPFAM" id="SSF54060">
    <property type="entry name" value="His-Me finger endonucleases"/>
    <property type="match status" value="1"/>
</dbReference>
<keyword evidence="2" id="KW-0255">Endonuclease</keyword>
<dbReference type="Pfam" id="PF04231">
    <property type="entry name" value="Endonuclease_1"/>
    <property type="match status" value="1"/>
</dbReference>
<organism evidence="2 3">
    <name type="scientific">Bacillus infantis</name>
    <dbReference type="NCBI Taxonomy" id="324767"/>
    <lineage>
        <taxon>Bacteria</taxon>
        <taxon>Bacillati</taxon>
        <taxon>Bacillota</taxon>
        <taxon>Bacilli</taxon>
        <taxon>Bacillales</taxon>
        <taxon>Bacillaceae</taxon>
        <taxon>Bacillus</taxon>
    </lineage>
</organism>